<sequence>MEHIILASASPRRKEILSLADLSFEVMPSNVREVITKEAPNEVVMELSSQKARDIWNKIKEKKIVVGADTVVSYDGKILGKPADEEDAARMLSMLSGSMHRVYTGVTIICEGKEISFYEETKVYFYPLDDEEIQAYIRTGEPMDKAGAYGIQGKAAVFIRSIEGDYYNVVGFPIARFMREMKKIQSGERDTIWEK</sequence>
<comment type="cofactor">
    <cofactor evidence="1 6">
        <name>a divalent metal cation</name>
        <dbReference type="ChEBI" id="CHEBI:60240"/>
    </cofactor>
</comment>
<dbReference type="InterPro" id="IPR003697">
    <property type="entry name" value="Maf-like"/>
</dbReference>
<dbReference type="PIRSF" id="PIRSF006305">
    <property type="entry name" value="Maf"/>
    <property type="match status" value="1"/>
</dbReference>
<keyword evidence="5 6" id="KW-0546">Nucleotide metabolism</keyword>
<dbReference type="NCBIfam" id="TIGR00172">
    <property type="entry name" value="maf"/>
    <property type="match status" value="1"/>
</dbReference>
<feature type="site" description="Important for substrate specificity" evidence="6">
    <location>
        <position position="70"/>
    </location>
</feature>
<dbReference type="PANTHER" id="PTHR43213:SF5">
    <property type="entry name" value="BIFUNCTIONAL DTTP_UTP PYROPHOSPHATASE_METHYLTRANSFERASE PROTEIN-RELATED"/>
    <property type="match status" value="1"/>
</dbReference>
<comment type="caution">
    <text evidence="6">Lacks conserved residue(s) required for the propagation of feature annotation.</text>
</comment>
<dbReference type="Proteomes" id="UP000886721">
    <property type="component" value="Unassembled WGS sequence"/>
</dbReference>
<keyword evidence="4 6" id="KW-0378">Hydrolase</keyword>
<dbReference type="FunFam" id="3.90.950.10:FF:000005">
    <property type="entry name" value="7-methyl-GTP pyrophosphatase"/>
    <property type="match status" value="1"/>
</dbReference>
<reference evidence="7" key="1">
    <citation type="journal article" date="2021" name="PeerJ">
        <title>Extensive microbial diversity within the chicken gut microbiome revealed by metagenomics and culture.</title>
        <authorList>
            <person name="Gilroy R."/>
            <person name="Ravi A."/>
            <person name="Getino M."/>
            <person name="Pursley I."/>
            <person name="Horton D.L."/>
            <person name="Alikhan N.F."/>
            <person name="Baker D."/>
            <person name="Gharbi K."/>
            <person name="Hall N."/>
            <person name="Watson M."/>
            <person name="Adriaenssens E.M."/>
            <person name="Foster-Nyarko E."/>
            <person name="Jarju S."/>
            <person name="Secka A."/>
            <person name="Antonio M."/>
            <person name="Oren A."/>
            <person name="Chaudhuri R.R."/>
            <person name="La Ragione R."/>
            <person name="Hildebrand F."/>
            <person name="Pallen M.J."/>
        </authorList>
    </citation>
    <scope>NUCLEOTIDE SEQUENCE</scope>
    <source>
        <strain evidence="7">CHK191-13928</strain>
    </source>
</reference>
<comment type="function">
    <text evidence="6">Nucleoside triphosphate pyrophosphatase that hydrolyzes dTTP and UTP. May have a dual role in cell division arrest and in preventing the incorporation of modified nucleotides into cellular nucleic acids.</text>
</comment>
<evidence type="ECO:0000256" key="1">
    <source>
        <dbReference type="ARBA" id="ARBA00001968"/>
    </source>
</evidence>
<dbReference type="EC" id="3.6.1.9" evidence="6"/>
<comment type="subcellular location">
    <subcellularLocation>
        <location evidence="2 6">Cytoplasm</location>
    </subcellularLocation>
</comment>
<dbReference type="GO" id="GO:0005737">
    <property type="term" value="C:cytoplasm"/>
    <property type="evidence" value="ECO:0007669"/>
    <property type="project" value="UniProtKB-SubCell"/>
</dbReference>
<dbReference type="Gene3D" id="3.90.950.10">
    <property type="match status" value="1"/>
</dbReference>
<feature type="active site" description="Proton acceptor" evidence="6">
    <location>
        <position position="69"/>
    </location>
</feature>
<dbReference type="Pfam" id="PF02545">
    <property type="entry name" value="Maf"/>
    <property type="match status" value="1"/>
</dbReference>
<comment type="catalytic activity">
    <reaction evidence="6">
        <text>UTP + H2O = UMP + diphosphate + H(+)</text>
        <dbReference type="Rhea" id="RHEA:29395"/>
        <dbReference type="ChEBI" id="CHEBI:15377"/>
        <dbReference type="ChEBI" id="CHEBI:15378"/>
        <dbReference type="ChEBI" id="CHEBI:33019"/>
        <dbReference type="ChEBI" id="CHEBI:46398"/>
        <dbReference type="ChEBI" id="CHEBI:57865"/>
        <dbReference type="EC" id="3.6.1.9"/>
    </reaction>
</comment>
<comment type="caution">
    <text evidence="7">The sequence shown here is derived from an EMBL/GenBank/DDBJ whole genome shotgun (WGS) entry which is preliminary data.</text>
</comment>
<evidence type="ECO:0000256" key="6">
    <source>
        <dbReference type="HAMAP-Rule" id="MF_00528"/>
    </source>
</evidence>
<name>A0A9D1WX38_9FIRM</name>
<dbReference type="HAMAP" id="MF_00528">
    <property type="entry name" value="Maf"/>
    <property type="match status" value="1"/>
</dbReference>
<comment type="catalytic activity">
    <reaction evidence="6">
        <text>dTTP + H2O = dTMP + diphosphate + H(+)</text>
        <dbReference type="Rhea" id="RHEA:28534"/>
        <dbReference type="ChEBI" id="CHEBI:15377"/>
        <dbReference type="ChEBI" id="CHEBI:15378"/>
        <dbReference type="ChEBI" id="CHEBI:33019"/>
        <dbReference type="ChEBI" id="CHEBI:37568"/>
        <dbReference type="ChEBI" id="CHEBI:63528"/>
        <dbReference type="EC" id="3.6.1.9"/>
    </reaction>
</comment>
<reference evidence="7" key="2">
    <citation type="submission" date="2021-04" db="EMBL/GenBank/DDBJ databases">
        <authorList>
            <person name="Gilroy R."/>
        </authorList>
    </citation>
    <scope>NUCLEOTIDE SEQUENCE</scope>
    <source>
        <strain evidence="7">CHK191-13928</strain>
    </source>
</reference>
<evidence type="ECO:0000256" key="3">
    <source>
        <dbReference type="ARBA" id="ARBA00022490"/>
    </source>
</evidence>
<dbReference type="GO" id="GO:0009117">
    <property type="term" value="P:nucleotide metabolic process"/>
    <property type="evidence" value="ECO:0007669"/>
    <property type="project" value="UniProtKB-KW"/>
</dbReference>
<evidence type="ECO:0000313" key="7">
    <source>
        <dbReference type="EMBL" id="HIX68430.1"/>
    </source>
</evidence>
<evidence type="ECO:0000256" key="2">
    <source>
        <dbReference type="ARBA" id="ARBA00004496"/>
    </source>
</evidence>
<proteinExistence type="inferred from homology"/>
<comment type="similarity">
    <text evidence="6">Belongs to the Maf family. YhdE subfamily.</text>
</comment>
<dbReference type="PANTHER" id="PTHR43213">
    <property type="entry name" value="BIFUNCTIONAL DTTP/UTP PYROPHOSPHATASE/METHYLTRANSFERASE PROTEIN-RELATED"/>
    <property type="match status" value="1"/>
</dbReference>
<dbReference type="GO" id="GO:0047429">
    <property type="term" value="F:nucleoside triphosphate diphosphatase activity"/>
    <property type="evidence" value="ECO:0007669"/>
    <property type="project" value="UniProtKB-EC"/>
</dbReference>
<organism evidence="7 8">
    <name type="scientific">Candidatus Anaerostipes excrementavium</name>
    <dbReference type="NCBI Taxonomy" id="2838463"/>
    <lineage>
        <taxon>Bacteria</taxon>
        <taxon>Bacillati</taxon>
        <taxon>Bacillota</taxon>
        <taxon>Clostridia</taxon>
        <taxon>Lachnospirales</taxon>
        <taxon>Lachnospiraceae</taxon>
        <taxon>Anaerostipes</taxon>
    </lineage>
</organism>
<protein>
    <recommendedName>
        <fullName evidence="6">dTTP/UTP pyrophosphatase</fullName>
        <shortName evidence="6">dTTPase/UTPase</shortName>
        <ecNumber evidence="6">3.6.1.9</ecNumber>
    </recommendedName>
    <alternativeName>
        <fullName evidence="6">Nucleoside triphosphate pyrophosphatase</fullName>
    </alternativeName>
    <alternativeName>
        <fullName evidence="6">Nucleotide pyrophosphatase</fullName>
        <shortName evidence="6">Nucleotide PPase</shortName>
    </alternativeName>
</protein>
<accession>A0A9D1WX38</accession>
<dbReference type="AlphaFoldDB" id="A0A9D1WX38"/>
<gene>
    <name evidence="7" type="primary">maf</name>
    <name evidence="7" type="ORF">H9735_09990</name>
</gene>
<feature type="site" description="Important for substrate specificity" evidence="6">
    <location>
        <position position="12"/>
    </location>
</feature>
<dbReference type="CDD" id="cd00555">
    <property type="entry name" value="Maf"/>
    <property type="match status" value="1"/>
</dbReference>
<dbReference type="EMBL" id="DXEM01000031">
    <property type="protein sequence ID" value="HIX68430.1"/>
    <property type="molecule type" value="Genomic_DNA"/>
</dbReference>
<dbReference type="SUPFAM" id="SSF52972">
    <property type="entry name" value="ITPase-like"/>
    <property type="match status" value="1"/>
</dbReference>
<keyword evidence="3 6" id="KW-0963">Cytoplasm</keyword>
<evidence type="ECO:0000256" key="5">
    <source>
        <dbReference type="ARBA" id="ARBA00023080"/>
    </source>
</evidence>
<feature type="site" description="Important for substrate specificity" evidence="6">
    <location>
        <position position="152"/>
    </location>
</feature>
<evidence type="ECO:0000313" key="8">
    <source>
        <dbReference type="Proteomes" id="UP000886721"/>
    </source>
</evidence>
<dbReference type="InterPro" id="IPR029001">
    <property type="entry name" value="ITPase-like_fam"/>
</dbReference>
<evidence type="ECO:0000256" key="4">
    <source>
        <dbReference type="ARBA" id="ARBA00022801"/>
    </source>
</evidence>